<evidence type="ECO:0000313" key="3">
    <source>
        <dbReference type="EMBL" id="EON75123.1"/>
    </source>
</evidence>
<dbReference type="PATRIC" id="fig|1288963.3.peg.4280"/>
<dbReference type="OrthoDB" id="1204817at2"/>
<feature type="domain" description="DUF4842" evidence="2">
    <location>
        <begin position="262"/>
        <end position="479"/>
    </location>
</feature>
<gene>
    <name evidence="3" type="ORF">ADIS_4294</name>
</gene>
<dbReference type="InterPro" id="IPR031025">
    <property type="entry name" value="LruC_dom"/>
</dbReference>
<dbReference type="RefSeq" id="WP_010856407.1">
    <property type="nucleotide sequence ID" value="NZ_AQHR01000110.1"/>
</dbReference>
<dbReference type="STRING" id="1232681.ADIS_4294"/>
<evidence type="ECO:0000259" key="2">
    <source>
        <dbReference type="Pfam" id="PF16130"/>
    </source>
</evidence>
<keyword evidence="1" id="KW-0732">Signal</keyword>
<comment type="caution">
    <text evidence="3">The sequence shown here is derived from an EMBL/GenBank/DDBJ whole genome shotgun (WGS) entry which is preliminary data.</text>
</comment>
<evidence type="ECO:0000313" key="4">
    <source>
        <dbReference type="Proteomes" id="UP000013909"/>
    </source>
</evidence>
<feature type="signal peptide" evidence="1">
    <location>
        <begin position="1"/>
        <end position="20"/>
    </location>
</feature>
<reference evidence="3 4" key="1">
    <citation type="submission" date="2013-02" db="EMBL/GenBank/DDBJ databases">
        <title>A novel strain isolated from Lonar lake, Maharashtra, India.</title>
        <authorList>
            <person name="Singh A."/>
        </authorList>
    </citation>
    <scope>NUCLEOTIDE SEQUENCE [LARGE SCALE GENOMIC DNA]</scope>
    <source>
        <strain evidence="3 4">AK24</strain>
    </source>
</reference>
<organism evidence="3 4">
    <name type="scientific">Lunatimonas lonarensis</name>
    <dbReference type="NCBI Taxonomy" id="1232681"/>
    <lineage>
        <taxon>Bacteria</taxon>
        <taxon>Pseudomonadati</taxon>
        <taxon>Bacteroidota</taxon>
        <taxon>Cytophagia</taxon>
        <taxon>Cytophagales</taxon>
        <taxon>Cyclobacteriaceae</taxon>
    </lineage>
</organism>
<dbReference type="NCBIfam" id="TIGR04456">
    <property type="entry name" value="LruC_dom"/>
    <property type="match status" value="1"/>
</dbReference>
<sequence length="495" mass="54342">MKNITYILVGLIFGFQIAQAQTIKNDAEAGSRDVYAAQCWAFGAVTVSNNASTLISGSFSFRSNQVTNESNTATWIKTPWIMPLEGEISFDTRLDGTQGGNRNILIQFIPFDASQPNGEGKEVLFYQYDFPNPITNQTTKRQVTARMPREIIGKPHKIFISFVGTGGTARVGLDDLVIPGEYFSDPSRGCGLASTVKDTDGDGVADTDDAYPEDPFRAFDNPFPAKGYSTLMFEDLWPALGDYDFNDLVVDYRINRVTDAKGEIVELLIELRTRAAGAGYRNGFGIEFTGIDPASVLSVEGAKISGSVHSFENNGTEAGTKFLTIIPYDNVYNVLPHPGQGTGVNTTPGGPFQQVNIQKLVVTFKQDGKPGSAGAVSLRSLGPDNFNPFLIANQNRGIEVHLPGKQPTALADKSLFGTKDDGSSSDERSMYRSKNSYLPWALHVNENIPYMQEGATFLKGYLKFADWVKSNGQMYEDWYMDKSGYRNNEALLNIK</sequence>
<dbReference type="AlphaFoldDB" id="R7ZM02"/>
<dbReference type="Proteomes" id="UP000013909">
    <property type="component" value="Unassembled WGS sequence"/>
</dbReference>
<evidence type="ECO:0000256" key="1">
    <source>
        <dbReference type="SAM" id="SignalP"/>
    </source>
</evidence>
<name>R7ZM02_9BACT</name>
<dbReference type="EMBL" id="AQHR01000110">
    <property type="protein sequence ID" value="EON75123.1"/>
    <property type="molecule type" value="Genomic_DNA"/>
</dbReference>
<proteinExistence type="predicted"/>
<protein>
    <recommendedName>
        <fullName evidence="2">DUF4842 domain-containing protein</fullName>
    </recommendedName>
</protein>
<dbReference type="InterPro" id="IPR032295">
    <property type="entry name" value="DUF4842"/>
</dbReference>
<accession>R7ZM02</accession>
<keyword evidence="4" id="KW-1185">Reference proteome</keyword>
<feature type="chain" id="PRO_5004461778" description="DUF4842 domain-containing protein" evidence="1">
    <location>
        <begin position="21"/>
        <end position="495"/>
    </location>
</feature>
<dbReference type="Pfam" id="PF16130">
    <property type="entry name" value="DUF4842"/>
    <property type="match status" value="1"/>
</dbReference>